<comment type="caution">
    <text evidence="1">The sequence shown here is derived from an EMBL/GenBank/DDBJ whole genome shotgun (WGS) entry which is preliminary data.</text>
</comment>
<name>A0A397G089_9GLOM</name>
<dbReference type="EMBL" id="PQFF01000578">
    <property type="protein sequence ID" value="RHZ44365.1"/>
    <property type="molecule type" value="Genomic_DNA"/>
</dbReference>
<sequence length="234" mass="26956">MPSNLAYDRDTVGTVLIETWLVLVKPVTSKVYNSSGSVQVLVKTTADLSNRRITKRITRGMSRAAEENETNALIRGLQDTFHIRNDAKISSFYGGNQNLMKWLKEFNKSIKINQYNSEYKFCITTADLSNRRITKRITRGMSRAAEENETNALIRGLQDTFHIRNDAKISSFYGGNQNLMKWLKEFNKSIKINQYNSEYKFCITMNCHTTETVFVTPAIHSLRTLPIDYELPYN</sequence>
<gene>
    <name evidence="1" type="ORF">Glove_736g8</name>
</gene>
<organism evidence="1 2">
    <name type="scientific">Diversispora epigaea</name>
    <dbReference type="NCBI Taxonomy" id="1348612"/>
    <lineage>
        <taxon>Eukaryota</taxon>
        <taxon>Fungi</taxon>
        <taxon>Fungi incertae sedis</taxon>
        <taxon>Mucoromycota</taxon>
        <taxon>Glomeromycotina</taxon>
        <taxon>Glomeromycetes</taxon>
        <taxon>Diversisporales</taxon>
        <taxon>Diversisporaceae</taxon>
        <taxon>Diversispora</taxon>
    </lineage>
</organism>
<evidence type="ECO:0000313" key="2">
    <source>
        <dbReference type="Proteomes" id="UP000266861"/>
    </source>
</evidence>
<accession>A0A397G089</accession>
<proteinExistence type="predicted"/>
<keyword evidence="2" id="KW-1185">Reference proteome</keyword>
<reference evidence="1 2" key="1">
    <citation type="submission" date="2018-08" db="EMBL/GenBank/DDBJ databases">
        <title>Genome and evolution of the arbuscular mycorrhizal fungus Diversispora epigaea (formerly Glomus versiforme) and its bacterial endosymbionts.</title>
        <authorList>
            <person name="Sun X."/>
            <person name="Fei Z."/>
            <person name="Harrison M."/>
        </authorList>
    </citation>
    <scope>NUCLEOTIDE SEQUENCE [LARGE SCALE GENOMIC DNA]</scope>
    <source>
        <strain evidence="1 2">IT104</strain>
    </source>
</reference>
<protein>
    <submittedName>
        <fullName evidence="1">Uncharacterized protein</fullName>
    </submittedName>
</protein>
<dbReference type="Proteomes" id="UP000266861">
    <property type="component" value="Unassembled WGS sequence"/>
</dbReference>
<dbReference type="AlphaFoldDB" id="A0A397G089"/>
<evidence type="ECO:0000313" key="1">
    <source>
        <dbReference type="EMBL" id="RHZ44365.1"/>
    </source>
</evidence>